<dbReference type="RefSeq" id="WP_237874195.1">
    <property type="nucleotide sequence ID" value="NZ_JAKLUA010000033.1"/>
</dbReference>
<name>A0ABS9M1G5_9BRAD</name>
<gene>
    <name evidence="2" type="ORF">L6637_40045</name>
</gene>
<feature type="region of interest" description="Disordered" evidence="1">
    <location>
        <begin position="41"/>
        <end position="63"/>
    </location>
</feature>
<evidence type="ECO:0000256" key="1">
    <source>
        <dbReference type="SAM" id="MobiDB-lite"/>
    </source>
</evidence>
<protein>
    <recommendedName>
        <fullName evidence="4">Transposase</fullName>
    </recommendedName>
</protein>
<evidence type="ECO:0008006" key="4">
    <source>
        <dbReference type="Google" id="ProtNLM"/>
    </source>
</evidence>
<dbReference type="Proteomes" id="UP001139012">
    <property type="component" value="Unassembled WGS sequence"/>
</dbReference>
<evidence type="ECO:0000313" key="3">
    <source>
        <dbReference type="Proteomes" id="UP001139012"/>
    </source>
</evidence>
<keyword evidence="3" id="KW-1185">Reference proteome</keyword>
<comment type="caution">
    <text evidence="2">The sequence shown here is derived from an EMBL/GenBank/DDBJ whole genome shotgun (WGS) entry which is preliminary data.</text>
</comment>
<evidence type="ECO:0000313" key="2">
    <source>
        <dbReference type="EMBL" id="MCG2673109.1"/>
    </source>
</evidence>
<reference evidence="2" key="1">
    <citation type="submission" date="2022-01" db="EMBL/GenBank/DDBJ databases">
        <title>Genome sequnece data of strain Bradyrhizobium sp. nov.</title>
        <authorList>
            <person name="Zhang J."/>
        </authorList>
    </citation>
    <scope>NUCLEOTIDE SEQUENCE</scope>
    <source>
        <strain evidence="2">WYCCWR 12774</strain>
    </source>
</reference>
<organism evidence="2 3">
    <name type="scientific">Bradyrhizobium zhengyangense</name>
    <dbReference type="NCBI Taxonomy" id="2911009"/>
    <lineage>
        <taxon>Bacteria</taxon>
        <taxon>Pseudomonadati</taxon>
        <taxon>Pseudomonadota</taxon>
        <taxon>Alphaproteobacteria</taxon>
        <taxon>Hyphomicrobiales</taxon>
        <taxon>Nitrobacteraceae</taxon>
        <taxon>Bradyrhizobium</taxon>
    </lineage>
</organism>
<accession>A0ABS9M1G5</accession>
<feature type="compositionally biased region" description="Polar residues" evidence="1">
    <location>
        <begin position="43"/>
        <end position="63"/>
    </location>
</feature>
<proteinExistence type="predicted"/>
<dbReference type="EMBL" id="JAKLUA010000033">
    <property type="protein sequence ID" value="MCG2673109.1"/>
    <property type="molecule type" value="Genomic_DNA"/>
</dbReference>
<sequence>MDHKTAAGAEIDYHRIEDQRVADGQAGKAFLYLDEARFRAKITPSQSNRQRGQNGSSWLQPHD</sequence>